<keyword evidence="3" id="KW-1185">Reference proteome</keyword>
<comment type="caution">
    <text evidence="2">The sequence shown here is derived from an EMBL/GenBank/DDBJ whole genome shotgun (WGS) entry which is preliminary data.</text>
</comment>
<reference evidence="2" key="1">
    <citation type="journal article" date="2023" name="G3 (Bethesda)">
        <title>A reference genome for the long-term kleptoplast-retaining sea slug Elysia crispata morphotype clarki.</title>
        <authorList>
            <person name="Eastman K.E."/>
            <person name="Pendleton A.L."/>
            <person name="Shaikh M.A."/>
            <person name="Suttiyut T."/>
            <person name="Ogas R."/>
            <person name="Tomko P."/>
            <person name="Gavelis G."/>
            <person name="Widhalm J.R."/>
            <person name="Wisecaver J.H."/>
        </authorList>
    </citation>
    <scope>NUCLEOTIDE SEQUENCE</scope>
    <source>
        <strain evidence="2">ECLA1</strain>
    </source>
</reference>
<evidence type="ECO:0000313" key="3">
    <source>
        <dbReference type="Proteomes" id="UP001283361"/>
    </source>
</evidence>
<organism evidence="2 3">
    <name type="scientific">Elysia crispata</name>
    <name type="common">lettuce slug</name>
    <dbReference type="NCBI Taxonomy" id="231223"/>
    <lineage>
        <taxon>Eukaryota</taxon>
        <taxon>Metazoa</taxon>
        <taxon>Spiralia</taxon>
        <taxon>Lophotrochozoa</taxon>
        <taxon>Mollusca</taxon>
        <taxon>Gastropoda</taxon>
        <taxon>Heterobranchia</taxon>
        <taxon>Euthyneura</taxon>
        <taxon>Panpulmonata</taxon>
        <taxon>Sacoglossa</taxon>
        <taxon>Placobranchoidea</taxon>
        <taxon>Plakobranchidae</taxon>
        <taxon>Elysia</taxon>
    </lineage>
</organism>
<dbReference type="Proteomes" id="UP001283361">
    <property type="component" value="Unassembled WGS sequence"/>
</dbReference>
<evidence type="ECO:0000256" key="1">
    <source>
        <dbReference type="SAM" id="MobiDB-lite"/>
    </source>
</evidence>
<dbReference type="AlphaFoldDB" id="A0AAE1B8R4"/>
<evidence type="ECO:0000313" key="2">
    <source>
        <dbReference type="EMBL" id="KAK3801558.1"/>
    </source>
</evidence>
<accession>A0AAE1B8R4</accession>
<protein>
    <submittedName>
        <fullName evidence="2">Uncharacterized protein</fullName>
    </submittedName>
</protein>
<feature type="region of interest" description="Disordered" evidence="1">
    <location>
        <begin position="172"/>
        <end position="197"/>
    </location>
</feature>
<name>A0AAE1B8R4_9GAST</name>
<dbReference type="EMBL" id="JAWDGP010000302">
    <property type="protein sequence ID" value="KAK3801558.1"/>
    <property type="molecule type" value="Genomic_DNA"/>
</dbReference>
<gene>
    <name evidence="2" type="ORF">RRG08_047224</name>
</gene>
<sequence>MGASLEEETQQALRQYEARHAESAPSITEKTRLLKTEPELHNKKKKAETFYRRKTDAKHLLVHTSKIRFGSINMRFPLRGHSYLDCNRDMDLIELDLPTQWHQIVIEAQQKPHFSVIEWPQILFLGFASHIKGKHKASCSVPNRPVSELLLEAQHPHVRQVQRLAERALADSSGQATAALQDPGLSTNQSMQHPYPSATTNTMTFRCLKYPLPSLIMIIIQLLGVAENLQGCSTDEDTHDE</sequence>
<proteinExistence type="predicted"/>